<dbReference type="EMBL" id="JRLX01000014">
    <property type="protein sequence ID" value="KGO85993.1"/>
    <property type="molecule type" value="Genomic_DNA"/>
</dbReference>
<dbReference type="OrthoDB" id="884804at2"/>
<keyword evidence="2" id="KW-1185">Reference proteome</keyword>
<accession>A0A0A2M3E5</accession>
<dbReference type="Proteomes" id="UP000030152">
    <property type="component" value="Unassembled WGS sequence"/>
</dbReference>
<organism evidence="1 2">
    <name type="scientific">Flavobacterium rivuli WB 3.3-2 = DSM 21788</name>
    <dbReference type="NCBI Taxonomy" id="1121895"/>
    <lineage>
        <taxon>Bacteria</taxon>
        <taxon>Pseudomonadati</taxon>
        <taxon>Bacteroidota</taxon>
        <taxon>Flavobacteriia</taxon>
        <taxon>Flavobacteriales</taxon>
        <taxon>Flavobacteriaceae</taxon>
        <taxon>Flavobacterium</taxon>
    </lineage>
</organism>
<dbReference type="eggNOG" id="ENOG5032QRQ">
    <property type="taxonomic scope" value="Bacteria"/>
</dbReference>
<dbReference type="RefSeq" id="WP_020214734.1">
    <property type="nucleotide sequence ID" value="NZ_JRLX01000014.1"/>
</dbReference>
<protein>
    <submittedName>
        <fullName evidence="1">Uncharacterized protein</fullName>
    </submittedName>
</protein>
<dbReference type="AlphaFoldDB" id="A0A0A2M3E5"/>
<name>A0A0A2M3E5_9FLAO</name>
<evidence type="ECO:0000313" key="2">
    <source>
        <dbReference type="Proteomes" id="UP000030152"/>
    </source>
</evidence>
<sequence length="202" mass="24138">MEQPALSPKQIIVDLLSIQPQLDALFRDNEDYKELVKFLTSKDYYNDPDIAYPTLTEVQKATGLPTSRLRKLLIEMYETLYHYESTRRLAFKNTEYIFYLRNEQFRGQFTLDHLQELPRVGEEVQIPFLKARLNTELFHVEKVAHNFEGVSHYITIWLQEGFYNSYWHARKDEAILKGEISRWDIYNMSEYDMKKHLGLPPH</sequence>
<reference evidence="1 2" key="1">
    <citation type="submission" date="2013-09" db="EMBL/GenBank/DDBJ databases">
        <authorList>
            <person name="Zeng Z."/>
            <person name="Chen C."/>
        </authorList>
    </citation>
    <scope>NUCLEOTIDE SEQUENCE [LARGE SCALE GENOMIC DNA]</scope>
    <source>
        <strain evidence="1 2">WB 3.3-2</strain>
    </source>
</reference>
<comment type="caution">
    <text evidence="1">The sequence shown here is derived from an EMBL/GenBank/DDBJ whole genome shotgun (WGS) entry which is preliminary data.</text>
</comment>
<gene>
    <name evidence="1" type="ORF">Q765_13090</name>
</gene>
<proteinExistence type="predicted"/>
<evidence type="ECO:0000313" key="1">
    <source>
        <dbReference type="EMBL" id="KGO85993.1"/>
    </source>
</evidence>